<reference evidence="7 8" key="1">
    <citation type="submission" date="2019-11" db="EMBL/GenBank/DDBJ databases">
        <title>Identification of a novel strain.</title>
        <authorList>
            <person name="Xu Q."/>
            <person name="Wang G."/>
        </authorList>
    </citation>
    <scope>NUCLEOTIDE SEQUENCE [LARGE SCALE GENOMIC DNA]</scope>
    <source>
        <strain evidence="8">xq</strain>
    </source>
</reference>
<dbReference type="SUPFAM" id="SSF51905">
    <property type="entry name" value="FAD/NAD(P)-binding domain"/>
    <property type="match status" value="2"/>
</dbReference>
<feature type="domain" description="FAD/NAD(P)-binding" evidence="4">
    <location>
        <begin position="171"/>
        <end position="421"/>
    </location>
</feature>
<dbReference type="Pfam" id="PF08669">
    <property type="entry name" value="GCV_T_C"/>
    <property type="match status" value="1"/>
</dbReference>
<dbReference type="InterPro" id="IPR006222">
    <property type="entry name" value="GCVT_N"/>
</dbReference>
<dbReference type="Gene3D" id="3.10.20.440">
    <property type="entry name" value="2Fe-2S iron-sulphur cluster binding domain, sarcosine oxidase, alpha subunit, N-terminal domain"/>
    <property type="match status" value="1"/>
</dbReference>
<dbReference type="Pfam" id="PF13510">
    <property type="entry name" value="Fer2_4"/>
    <property type="match status" value="1"/>
</dbReference>
<dbReference type="InterPro" id="IPR041854">
    <property type="entry name" value="BFD-like_2Fe2S-bd_dom_sf"/>
</dbReference>
<gene>
    <name evidence="7" type="ORF">GIW81_13840</name>
</gene>
<dbReference type="PRINTS" id="PR00368">
    <property type="entry name" value="FADPNR"/>
</dbReference>
<dbReference type="PRINTS" id="PR00411">
    <property type="entry name" value="PNDRDTASEI"/>
</dbReference>
<proteinExistence type="inferred from homology"/>
<comment type="similarity">
    <text evidence="1">Belongs to the GcvT family.</text>
</comment>
<evidence type="ECO:0000313" key="7">
    <source>
        <dbReference type="EMBL" id="MTD95416.1"/>
    </source>
</evidence>
<dbReference type="GO" id="GO:0016491">
    <property type="term" value="F:oxidoreductase activity"/>
    <property type="evidence" value="ECO:0007669"/>
    <property type="project" value="UniProtKB-KW"/>
</dbReference>
<feature type="domain" description="Aminomethyltransferase C-terminal" evidence="5">
    <location>
        <begin position="882"/>
        <end position="963"/>
    </location>
</feature>
<dbReference type="Pfam" id="PF17806">
    <property type="entry name" value="SO_alpha_A3"/>
    <property type="match status" value="1"/>
</dbReference>
<evidence type="ECO:0000256" key="2">
    <source>
        <dbReference type="ARBA" id="ARBA00023002"/>
    </source>
</evidence>
<sequence>MSAGAGRLEGSDYGLLIDRKRPLSFSFDGRLHSGFDGDVIASALYAQGRVLLSRSFKYHRPRGVLTMSGHDANTIVQVGGEPNARADQHALAEGMAVESVNRLGPLDHDLFAGMGLFSRFLPVGFYYKTFYWPRGVWQHLFERPIRIMAGLGKLKPEAPHKYYDKAYLFADVLVIGGGPAGLEAAIAAAEAGADTLLVEELPQLGGSLLYGRSGGDRASVVARRDALIQRARALRNLRIMTGTTVTGMFTDNWTSAASGSRFFKIRSKQTVVATGTFDQPLVFANNDRPGIMFAGAAQRLLRLYAVKPGQRAVIVTANRFGYEAALDLLDAGVAVAAVVDLNPAVDSTVAEEVKARGVRIISGATLADSRGRKRVRSVAVARITGNGTSAADREWVDCDVVLMSVGFAPSLNLASHAGAKVIFDPAINLHRAVDLPAGISVVGAAAGVWSQAAVIGDSRHAGAIAAAEAGYGSSPPRPQPTADPYAAHVSHPYPVFAQKRGLDFIDFDEDLKAKDIVNTIKDGYDDIQLVKRYSTAGFGPSQGRHANLNTIRVVAKETGKSIESIGTTTFRPPLVPEKFAALAGRGFEPVRFTAMHHRHLEAGAQMMPAGLWMRPAYYGAKGDAQRAIEREVRAVREGVGMIDVSTLGGLEVRGPDAAAFIDRMYTWAYEKQQIGRARYALMTDQTGVVIDDGVAARLHERHYYVTATTSAVDQVYRQMTWFNVQWKMDVDVANVTAAYSGINLAGPKSREVIQKLASDIDFSAEAFPYMAARVGKLAGIPVRILRVGFVGELGYEIHVPSSMGEALWDRLMEAGKPFGIVPFGVEAQRILRLEKGHIIVGQDTDGLTHPAEANMEWALAKKKPFYVGKRAVDMQMTKGVTRRLVGFALVDRNAPSPKECHLVIRDGDIVGRVTSVARSPTLGKVVGLAYLPPDLAEPGKRFAIRVDGGRMVTAETVPVPFYDPENKRQEM</sequence>
<dbReference type="InterPro" id="IPR036188">
    <property type="entry name" value="FAD/NAD-bd_sf"/>
</dbReference>
<keyword evidence="2" id="KW-0560">Oxidoreductase</keyword>
<comment type="caution">
    <text evidence="7">The sequence shown here is derived from an EMBL/GenBank/DDBJ whole genome shotgun (WGS) entry which is preliminary data.</text>
</comment>
<dbReference type="EMBL" id="WMBQ01000002">
    <property type="protein sequence ID" value="MTD95416.1"/>
    <property type="molecule type" value="Genomic_DNA"/>
</dbReference>
<dbReference type="Gene3D" id="3.50.50.60">
    <property type="entry name" value="FAD/NAD(P)-binding domain"/>
    <property type="match status" value="3"/>
</dbReference>
<evidence type="ECO:0000259" key="6">
    <source>
        <dbReference type="Pfam" id="PF17806"/>
    </source>
</evidence>
<dbReference type="InterPro" id="IPR041117">
    <property type="entry name" value="SoxA_A3"/>
</dbReference>
<dbReference type="PANTHER" id="PTHR43757:SF2">
    <property type="entry name" value="AMINOMETHYLTRANSFERASE, MITOCHONDRIAL"/>
    <property type="match status" value="1"/>
</dbReference>
<dbReference type="InterPro" id="IPR028896">
    <property type="entry name" value="GcvT/YgfZ/DmdA"/>
</dbReference>
<evidence type="ECO:0000259" key="5">
    <source>
        <dbReference type="Pfam" id="PF08669"/>
    </source>
</evidence>
<protein>
    <submittedName>
        <fullName evidence="7">FAD-dependent oxidoreductase</fullName>
    </submittedName>
</protein>
<feature type="domain" description="GCVT N-terminal" evidence="3">
    <location>
        <begin position="595"/>
        <end position="863"/>
    </location>
</feature>
<dbReference type="Gene3D" id="3.30.1360.120">
    <property type="entry name" value="Probable tRNA modification gtpase trme, domain 1"/>
    <property type="match status" value="1"/>
</dbReference>
<dbReference type="AlphaFoldDB" id="A0A6I3KNX6"/>
<keyword evidence="8" id="KW-1185">Reference proteome</keyword>
<feature type="domain" description="SoxA A3" evidence="6">
    <location>
        <begin position="503"/>
        <end position="585"/>
    </location>
</feature>
<dbReference type="InterPro" id="IPR029043">
    <property type="entry name" value="GcvT/YgfZ_C"/>
</dbReference>
<dbReference type="SUPFAM" id="SSF101790">
    <property type="entry name" value="Aminomethyltransferase beta-barrel domain"/>
    <property type="match status" value="1"/>
</dbReference>
<dbReference type="Pfam" id="PF01571">
    <property type="entry name" value="GCV_T"/>
    <property type="match status" value="1"/>
</dbReference>
<evidence type="ECO:0000259" key="3">
    <source>
        <dbReference type="Pfam" id="PF01571"/>
    </source>
</evidence>
<evidence type="ECO:0000256" key="1">
    <source>
        <dbReference type="ARBA" id="ARBA00008609"/>
    </source>
</evidence>
<dbReference type="Gene3D" id="1.10.10.1100">
    <property type="entry name" value="BFD-like [2Fe-2S]-binding domain"/>
    <property type="match status" value="1"/>
</dbReference>
<dbReference type="PANTHER" id="PTHR43757">
    <property type="entry name" value="AMINOMETHYLTRANSFERASE"/>
    <property type="match status" value="1"/>
</dbReference>
<dbReference type="InterPro" id="IPR013977">
    <property type="entry name" value="GcvT_C"/>
</dbReference>
<organism evidence="7 8">
    <name type="scientific">Hyphomicrobium album</name>
    <dbReference type="NCBI Taxonomy" id="2665159"/>
    <lineage>
        <taxon>Bacteria</taxon>
        <taxon>Pseudomonadati</taxon>
        <taxon>Pseudomonadota</taxon>
        <taxon>Alphaproteobacteria</taxon>
        <taxon>Hyphomicrobiales</taxon>
        <taxon>Hyphomicrobiaceae</taxon>
        <taxon>Hyphomicrobium</taxon>
    </lineage>
</organism>
<dbReference type="RefSeq" id="WP_154739962.1">
    <property type="nucleotide sequence ID" value="NZ_WMBQ01000002.1"/>
</dbReference>
<dbReference type="Proteomes" id="UP000440694">
    <property type="component" value="Unassembled WGS sequence"/>
</dbReference>
<evidence type="ECO:0000259" key="4">
    <source>
        <dbReference type="Pfam" id="PF07992"/>
    </source>
</evidence>
<accession>A0A6I3KNX6</accession>
<name>A0A6I3KNX6_9HYPH</name>
<dbReference type="InterPro" id="IPR042204">
    <property type="entry name" value="2Fe-2S-bd_N"/>
</dbReference>
<dbReference type="InterPro" id="IPR027266">
    <property type="entry name" value="TrmE/GcvT-like"/>
</dbReference>
<dbReference type="InterPro" id="IPR023753">
    <property type="entry name" value="FAD/NAD-binding_dom"/>
</dbReference>
<dbReference type="Pfam" id="PF07992">
    <property type="entry name" value="Pyr_redox_2"/>
    <property type="match status" value="1"/>
</dbReference>
<dbReference type="SUPFAM" id="SSF103025">
    <property type="entry name" value="Folate-binding domain"/>
    <property type="match status" value="1"/>
</dbReference>
<evidence type="ECO:0000313" key="8">
    <source>
        <dbReference type="Proteomes" id="UP000440694"/>
    </source>
</evidence>